<keyword evidence="1" id="KW-1133">Transmembrane helix</keyword>
<dbReference type="OrthoDB" id="9908761at2"/>
<keyword evidence="1" id="KW-0812">Transmembrane</keyword>
<feature type="transmembrane region" description="Helical" evidence="1">
    <location>
        <begin position="52"/>
        <end position="70"/>
    </location>
</feature>
<evidence type="ECO:0000313" key="3">
    <source>
        <dbReference type="Proteomes" id="UP000305792"/>
    </source>
</evidence>
<feature type="transmembrane region" description="Helical" evidence="1">
    <location>
        <begin position="144"/>
        <end position="165"/>
    </location>
</feature>
<sequence>MTEATSPAIEWARERRPRRGPHWEALEARVFADHVDVQLLLRVRGLVLPRKGAWYLAAFACSAAAALAAFGLGSVDAQAGRLAAGALMVAVAVLQVVGFAWALQGYGTGADAFWGLVVFFTGAVPVAGLGMLEAEAGSGGPSFLFWFALVAIALGLTGSAGSTLTPSKGGARSRRVLAAVAALPEAERERIGADLAAALDVLVERRVIDARTRKEALGAPLGGLAVSRQSGSAS</sequence>
<feature type="transmembrane region" description="Helical" evidence="1">
    <location>
        <begin position="112"/>
        <end position="132"/>
    </location>
</feature>
<protein>
    <submittedName>
        <fullName evidence="2">Uncharacterized protein</fullName>
    </submittedName>
</protein>
<evidence type="ECO:0000256" key="1">
    <source>
        <dbReference type="SAM" id="Phobius"/>
    </source>
</evidence>
<name>A0A4S8PEH9_9ACTN</name>
<gene>
    <name evidence="2" type="ORF">E9998_17355</name>
</gene>
<reference evidence="2 3" key="1">
    <citation type="journal article" date="2018" name="Int. J. Syst. Evol. Microbiol.">
        <title>Glycomyces paridis sp. nov., isolated from the medicinal plant Paris polyphylla.</title>
        <authorList>
            <person name="Fang X.M."/>
            <person name="Bai J.L."/>
            <person name="Su J."/>
            <person name="Zhao L.L."/>
            <person name="Liu H.Y."/>
            <person name="Ma B.P."/>
            <person name="Zhang Y.Q."/>
            <person name="Yu L.Y."/>
        </authorList>
    </citation>
    <scope>NUCLEOTIDE SEQUENCE [LARGE SCALE GENOMIC DNA]</scope>
    <source>
        <strain evidence="2 3">CPCC 204357</strain>
    </source>
</reference>
<keyword evidence="3" id="KW-1185">Reference proteome</keyword>
<dbReference type="AlphaFoldDB" id="A0A4S8PEH9"/>
<dbReference type="EMBL" id="STGX01000013">
    <property type="protein sequence ID" value="THV26754.1"/>
    <property type="molecule type" value="Genomic_DNA"/>
</dbReference>
<accession>A0A4S8PEH9</accession>
<dbReference type="RefSeq" id="WP_136530950.1">
    <property type="nucleotide sequence ID" value="NZ_STGX01000013.1"/>
</dbReference>
<keyword evidence="1" id="KW-0472">Membrane</keyword>
<evidence type="ECO:0000313" key="2">
    <source>
        <dbReference type="EMBL" id="THV26754.1"/>
    </source>
</evidence>
<proteinExistence type="predicted"/>
<organism evidence="2 3">
    <name type="scientific">Glycomyces paridis</name>
    <dbReference type="NCBI Taxonomy" id="2126555"/>
    <lineage>
        <taxon>Bacteria</taxon>
        <taxon>Bacillati</taxon>
        <taxon>Actinomycetota</taxon>
        <taxon>Actinomycetes</taxon>
        <taxon>Glycomycetales</taxon>
        <taxon>Glycomycetaceae</taxon>
        <taxon>Glycomyces</taxon>
    </lineage>
</organism>
<comment type="caution">
    <text evidence="2">The sequence shown here is derived from an EMBL/GenBank/DDBJ whole genome shotgun (WGS) entry which is preliminary data.</text>
</comment>
<dbReference type="Proteomes" id="UP000305792">
    <property type="component" value="Unassembled WGS sequence"/>
</dbReference>
<feature type="transmembrane region" description="Helical" evidence="1">
    <location>
        <begin position="82"/>
        <end position="103"/>
    </location>
</feature>